<dbReference type="SUPFAM" id="SSF56935">
    <property type="entry name" value="Porins"/>
    <property type="match status" value="1"/>
</dbReference>
<keyword evidence="5" id="KW-0410">Iron transport</keyword>
<reference evidence="19 20" key="1">
    <citation type="submission" date="2017-05" db="EMBL/GenBank/DDBJ databases">
        <authorList>
            <person name="Varghese N."/>
            <person name="Submissions S."/>
        </authorList>
    </citation>
    <scope>NUCLEOTIDE SEQUENCE [LARGE SCALE GENOMIC DNA]</scope>
    <source>
        <strain evidence="19 20">DSM 28214</strain>
    </source>
</reference>
<dbReference type="Pfam" id="PF07715">
    <property type="entry name" value="Plug"/>
    <property type="match status" value="1"/>
</dbReference>
<dbReference type="InterPro" id="IPR012910">
    <property type="entry name" value="Plug_dom"/>
</dbReference>
<proteinExistence type="inferred from homology"/>
<dbReference type="Pfam" id="PF00593">
    <property type="entry name" value="TonB_dep_Rec_b-barrel"/>
    <property type="match status" value="1"/>
</dbReference>
<dbReference type="InterPro" id="IPR039426">
    <property type="entry name" value="TonB-dep_rcpt-like"/>
</dbReference>
<evidence type="ECO:0000256" key="15">
    <source>
        <dbReference type="RuleBase" id="RU003357"/>
    </source>
</evidence>
<dbReference type="Gene3D" id="2.170.130.10">
    <property type="entry name" value="TonB-dependent receptor, plug domain"/>
    <property type="match status" value="1"/>
</dbReference>
<dbReference type="NCBIfam" id="TIGR01783">
    <property type="entry name" value="TonB-siderophor"/>
    <property type="match status" value="1"/>
</dbReference>
<dbReference type="PROSITE" id="PS52016">
    <property type="entry name" value="TONB_DEPENDENT_REC_3"/>
    <property type="match status" value="1"/>
</dbReference>
<keyword evidence="7 16" id="KW-0732">Signal</keyword>
<feature type="signal peptide" evidence="16">
    <location>
        <begin position="1"/>
        <end position="19"/>
    </location>
</feature>
<organism evidence="19 20">
    <name type="scientific">Chryseobacterium profundimaris</name>
    <dbReference type="NCBI Taxonomy" id="1387275"/>
    <lineage>
        <taxon>Bacteria</taxon>
        <taxon>Pseudomonadati</taxon>
        <taxon>Bacteroidota</taxon>
        <taxon>Flavobacteriia</taxon>
        <taxon>Flavobacteriales</taxon>
        <taxon>Weeksellaceae</taxon>
        <taxon>Chryseobacterium group</taxon>
        <taxon>Chryseobacterium</taxon>
    </lineage>
</organism>
<keyword evidence="13 14" id="KW-0998">Cell outer membrane</keyword>
<evidence type="ECO:0000256" key="6">
    <source>
        <dbReference type="ARBA" id="ARBA00022692"/>
    </source>
</evidence>
<dbReference type="EMBL" id="FXTZ01000004">
    <property type="protein sequence ID" value="SMP16689.1"/>
    <property type="molecule type" value="Genomic_DNA"/>
</dbReference>
<evidence type="ECO:0000256" key="13">
    <source>
        <dbReference type="ARBA" id="ARBA00023237"/>
    </source>
</evidence>
<keyword evidence="12" id="KW-0675">Receptor</keyword>
<evidence type="ECO:0000256" key="11">
    <source>
        <dbReference type="ARBA" id="ARBA00023136"/>
    </source>
</evidence>
<dbReference type="InterPro" id="IPR000531">
    <property type="entry name" value="Beta-barrel_TonB"/>
</dbReference>
<evidence type="ECO:0000256" key="8">
    <source>
        <dbReference type="ARBA" id="ARBA00023004"/>
    </source>
</evidence>
<evidence type="ECO:0000256" key="9">
    <source>
        <dbReference type="ARBA" id="ARBA00023065"/>
    </source>
</evidence>
<keyword evidence="4 14" id="KW-1134">Transmembrane beta strand</keyword>
<dbReference type="InterPro" id="IPR010105">
    <property type="entry name" value="TonB_sidphr_rcpt"/>
</dbReference>
<evidence type="ECO:0000256" key="12">
    <source>
        <dbReference type="ARBA" id="ARBA00023170"/>
    </source>
</evidence>
<comment type="similarity">
    <text evidence="2 14 15">Belongs to the TonB-dependent receptor family.</text>
</comment>
<keyword evidence="3 14" id="KW-0813">Transport</keyword>
<accession>A0ABY1NTL2</accession>
<evidence type="ECO:0000313" key="20">
    <source>
        <dbReference type="Proteomes" id="UP001157960"/>
    </source>
</evidence>
<comment type="caution">
    <text evidence="19">The sequence shown here is derived from an EMBL/GenBank/DDBJ whole genome shotgun (WGS) entry which is preliminary data.</text>
</comment>
<evidence type="ECO:0000256" key="3">
    <source>
        <dbReference type="ARBA" id="ARBA00022448"/>
    </source>
</evidence>
<comment type="subcellular location">
    <subcellularLocation>
        <location evidence="1 14">Cell outer membrane</location>
        <topology evidence="1 14">Multi-pass membrane protein</topology>
    </subcellularLocation>
</comment>
<dbReference type="Proteomes" id="UP001157960">
    <property type="component" value="Unassembled WGS sequence"/>
</dbReference>
<feature type="domain" description="TonB-dependent receptor-like beta-barrel" evidence="17">
    <location>
        <begin position="224"/>
        <end position="697"/>
    </location>
</feature>
<dbReference type="CDD" id="cd01347">
    <property type="entry name" value="ligand_gated_channel"/>
    <property type="match status" value="1"/>
</dbReference>
<evidence type="ECO:0000256" key="14">
    <source>
        <dbReference type="PROSITE-ProRule" id="PRU01360"/>
    </source>
</evidence>
<gene>
    <name evidence="19" type="ORF">SAMN06264346_10467</name>
</gene>
<feature type="domain" description="TonB-dependent receptor plug" evidence="18">
    <location>
        <begin position="59"/>
        <end position="157"/>
    </location>
</feature>
<evidence type="ECO:0000256" key="1">
    <source>
        <dbReference type="ARBA" id="ARBA00004571"/>
    </source>
</evidence>
<keyword evidence="20" id="KW-1185">Reference proteome</keyword>
<dbReference type="InterPro" id="IPR037066">
    <property type="entry name" value="Plug_dom_sf"/>
</dbReference>
<sequence length="727" mass="81386">MKKQLVTLGILFTAISLNAQMKNTEADTVRIQNIEDVNLHKTGNPNKARPLSTKSNLTIMETPQPIAIVTHEIIEQQQAKQLSDVIKNVNGIYLTSARGGSQDSFGGRGFTFGNDNTFKNGARVNSGVFPEVTGLERVEVLKGANAMLYGNVGPGGIINLITKKPRFEFGGMVGFSAGSWNSYKPTVDIYGPLSKNIAFRVNGAYEYAESFRDLVESKKNYFNPSFVFNISDDTQLIVEGDYLYHTFTPDFGIGSVTDNATGVSRLATEISRNQFFGTNWQYQTNQQATTDIILNHQFSKKWSLNTVASYQNYTKDYFSTERVQWAYDSSKNNFNPSWSRPLGRNYNEQNYTSLQINVNGEFNTGSFNHKVLLGTDGDYGQADTYNYKIDTNTPIILYLNDPSSWTNEGPMPNATRSSRNRIDTKRYGFYAQDLISITKQFKVLAGIRWSSIQNEDTKVKNFATNLETPTPDSGRKETAFSPKVGLIYNPDENLSVFATYTNSFAPNTGFDEAGYALKASTVDQYEAGVKKNLWNNAIAVNLTAYQIINRDTYTAPYLTTGALALYRIYAGSVRSRGLELDITGNPTKNLSLIGGLSYNKTVYTDTPDNGFIENQRLVRTPAVTANASVFYTFTEFAKGLKIGATAFYTGDRKAGWNDVKGQKQTTRMIDVEGFTTVDLSISYEWKKFMIQGRVGNLFDVVNYNVHENYSVNPITPRNYYFTLTYKL</sequence>
<keyword evidence="8" id="KW-0408">Iron</keyword>
<name>A0ABY1NTL2_9FLAO</name>
<dbReference type="InterPro" id="IPR036942">
    <property type="entry name" value="Beta-barrel_TonB_sf"/>
</dbReference>
<dbReference type="RefSeq" id="WP_283421786.1">
    <property type="nucleotide sequence ID" value="NZ_FXTZ01000004.1"/>
</dbReference>
<evidence type="ECO:0000256" key="16">
    <source>
        <dbReference type="SAM" id="SignalP"/>
    </source>
</evidence>
<keyword evidence="10 15" id="KW-0798">TonB box</keyword>
<protein>
    <submittedName>
        <fullName evidence="19">Iron complex outermembrane recepter protein</fullName>
    </submittedName>
</protein>
<evidence type="ECO:0000313" key="19">
    <source>
        <dbReference type="EMBL" id="SMP16689.1"/>
    </source>
</evidence>
<dbReference type="PANTHER" id="PTHR32552:SF68">
    <property type="entry name" value="FERRICHROME OUTER MEMBRANE TRANSPORTER_PHAGE RECEPTOR"/>
    <property type="match status" value="1"/>
</dbReference>
<evidence type="ECO:0000256" key="2">
    <source>
        <dbReference type="ARBA" id="ARBA00009810"/>
    </source>
</evidence>
<evidence type="ECO:0000256" key="7">
    <source>
        <dbReference type="ARBA" id="ARBA00022729"/>
    </source>
</evidence>
<keyword evidence="6 14" id="KW-0812">Transmembrane</keyword>
<evidence type="ECO:0000256" key="10">
    <source>
        <dbReference type="ARBA" id="ARBA00023077"/>
    </source>
</evidence>
<dbReference type="Gene3D" id="2.40.170.20">
    <property type="entry name" value="TonB-dependent receptor, beta-barrel domain"/>
    <property type="match status" value="1"/>
</dbReference>
<evidence type="ECO:0000256" key="4">
    <source>
        <dbReference type="ARBA" id="ARBA00022452"/>
    </source>
</evidence>
<feature type="chain" id="PRO_5046524506" evidence="16">
    <location>
        <begin position="20"/>
        <end position="727"/>
    </location>
</feature>
<evidence type="ECO:0000256" key="5">
    <source>
        <dbReference type="ARBA" id="ARBA00022496"/>
    </source>
</evidence>
<keyword evidence="11 14" id="KW-0472">Membrane</keyword>
<evidence type="ECO:0000259" key="18">
    <source>
        <dbReference type="Pfam" id="PF07715"/>
    </source>
</evidence>
<keyword evidence="9" id="KW-0406">Ion transport</keyword>
<dbReference type="PANTHER" id="PTHR32552">
    <property type="entry name" value="FERRICHROME IRON RECEPTOR-RELATED"/>
    <property type="match status" value="1"/>
</dbReference>
<evidence type="ECO:0000259" key="17">
    <source>
        <dbReference type="Pfam" id="PF00593"/>
    </source>
</evidence>